<proteinExistence type="inferred from homology"/>
<gene>
    <name evidence="12" type="ORF">DASB73_018810</name>
</gene>
<dbReference type="PANTHER" id="PTHR42862">
    <property type="entry name" value="DELTA-1-PYRROLINE-5-CARBOXYLATE DEHYDROGENASE 1, ISOFORM A-RELATED"/>
    <property type="match status" value="1"/>
</dbReference>
<feature type="domain" description="Aldehyde dehydrogenase" evidence="11">
    <location>
        <begin position="70"/>
        <end position="538"/>
    </location>
</feature>
<dbReference type="NCBIfam" id="TIGR01236">
    <property type="entry name" value="D1pyr5carbox1"/>
    <property type="match status" value="1"/>
</dbReference>
<evidence type="ECO:0000256" key="7">
    <source>
        <dbReference type="PROSITE-ProRule" id="PRU10007"/>
    </source>
</evidence>
<dbReference type="InterPro" id="IPR016162">
    <property type="entry name" value="Ald_DH_N"/>
</dbReference>
<feature type="active site" evidence="7">
    <location>
        <position position="304"/>
    </location>
</feature>
<evidence type="ECO:0000256" key="4">
    <source>
        <dbReference type="ARBA" id="ARBA00023027"/>
    </source>
</evidence>
<dbReference type="InterPro" id="IPR005931">
    <property type="entry name" value="P5CDH/ALDH4A1"/>
</dbReference>
<dbReference type="InterPro" id="IPR029510">
    <property type="entry name" value="Ald_DH_CS_GLU"/>
</dbReference>
<dbReference type="PROSITE" id="PS00070">
    <property type="entry name" value="ALDEHYDE_DEHYDR_CYS"/>
    <property type="match status" value="1"/>
</dbReference>
<dbReference type="EMBL" id="BTGC01000003">
    <property type="protein sequence ID" value="GMM50923.1"/>
    <property type="molecule type" value="Genomic_DNA"/>
</dbReference>
<dbReference type="InterPro" id="IPR016160">
    <property type="entry name" value="Ald_DH_CS_CYS"/>
</dbReference>
<evidence type="ECO:0000256" key="1">
    <source>
        <dbReference type="ARBA" id="ARBA00004786"/>
    </source>
</evidence>
<keyword evidence="13" id="KW-1185">Reference proteome</keyword>
<dbReference type="InterPro" id="IPR016163">
    <property type="entry name" value="Ald_DH_C"/>
</dbReference>
<dbReference type="AlphaFoldDB" id="A0AAV5RJM0"/>
<keyword evidence="4 9" id="KW-0520">NAD</keyword>
<dbReference type="FunFam" id="3.40.309.10:FF:000005">
    <property type="entry name" value="1-pyrroline-5-carboxylate dehydrogenase 1"/>
    <property type="match status" value="1"/>
</dbReference>
<comment type="catalytic activity">
    <reaction evidence="6 9">
        <text>L-glutamate 5-semialdehyde + NAD(+) + H2O = L-glutamate + NADH + 2 H(+)</text>
        <dbReference type="Rhea" id="RHEA:30235"/>
        <dbReference type="ChEBI" id="CHEBI:15377"/>
        <dbReference type="ChEBI" id="CHEBI:15378"/>
        <dbReference type="ChEBI" id="CHEBI:29985"/>
        <dbReference type="ChEBI" id="CHEBI:57540"/>
        <dbReference type="ChEBI" id="CHEBI:57945"/>
        <dbReference type="ChEBI" id="CHEBI:58066"/>
        <dbReference type="EC" id="1.2.1.88"/>
    </reaction>
</comment>
<reference evidence="12 13" key="1">
    <citation type="journal article" date="2023" name="Elife">
        <title>Identification of key yeast species and microbe-microbe interactions impacting larval growth of Drosophila in the wild.</title>
        <authorList>
            <person name="Mure A."/>
            <person name="Sugiura Y."/>
            <person name="Maeda R."/>
            <person name="Honda K."/>
            <person name="Sakurai N."/>
            <person name="Takahashi Y."/>
            <person name="Watada M."/>
            <person name="Katoh T."/>
            <person name="Gotoh A."/>
            <person name="Gotoh Y."/>
            <person name="Taniguchi I."/>
            <person name="Nakamura K."/>
            <person name="Hayashi T."/>
            <person name="Katayama T."/>
            <person name="Uemura T."/>
            <person name="Hattori Y."/>
        </authorList>
    </citation>
    <scope>NUCLEOTIDE SEQUENCE [LARGE SCALE GENOMIC DNA]</scope>
    <source>
        <strain evidence="12 13">SB-73</strain>
    </source>
</reference>
<dbReference type="Proteomes" id="UP001362899">
    <property type="component" value="Unassembled WGS sequence"/>
</dbReference>
<evidence type="ECO:0000256" key="3">
    <source>
        <dbReference type="ARBA" id="ARBA00023002"/>
    </source>
</evidence>
<dbReference type="InterPro" id="IPR050485">
    <property type="entry name" value="Proline_metab_enzyme"/>
</dbReference>
<sequence>MIKSLRPRVRWSSSLFKVPEPFNEPVLSFGPNSVEREQLQKAISRLQQSSVPTIPLVINGQHIFNKDVKDQIGPYDGKVIAKISQATADQVDQAIESSLVARVKWANQPWESRAAVFLKAADLITTKYRYDMLAYTMLSQGKNAYQAEIDATCELADFLRFNAKYAETIYEQQPLRNAPNVWNRAEYRALEGFVYAVTPFNFTAISGNLTAAPALMGNTVVWKPSVNAVLSNYKVYQIFKEAGLPDGVINFVPGDAAMVTERVLANKNFAALHFTGSTDVFQKLYQKIATNLPHYKSYPRIVGETGGKNFHFVHSSADIDHAVKSTVRGAFEYQGQKCSATSRAYIPTCIWPAFKQKLQKEISLITQGNSLLPNEFTSFMGPVIHSTSFNKVSTAITELKSDKDMELITGGNFNNDKGFYIEPTVFVTNNLQHQALEKEYFGPLLVISLYDEADLDKTLEIVDNTSPYGLTGSIFAQDRQVIDFLSKKLENAAGNFYINDKSTGAVVGQQWFGGARKSGTDDKAGSQHLLTRFVAVRNIKETMVPTTEVLYPSNY</sequence>
<keyword evidence="5 9" id="KW-0642">Proline metabolism</keyword>
<evidence type="ECO:0000256" key="2">
    <source>
        <dbReference type="ARBA" id="ARBA00009986"/>
    </source>
</evidence>
<dbReference type="InterPro" id="IPR015590">
    <property type="entry name" value="Aldehyde_DH_dom"/>
</dbReference>
<evidence type="ECO:0000313" key="12">
    <source>
        <dbReference type="EMBL" id="GMM50923.1"/>
    </source>
</evidence>
<dbReference type="GO" id="GO:0003842">
    <property type="term" value="F:L-glutamate gamma-semialdehyde dehydrogenase activity"/>
    <property type="evidence" value="ECO:0007669"/>
    <property type="project" value="UniProtKB-UniRule"/>
</dbReference>
<protein>
    <recommendedName>
        <fullName evidence="9 10">Multifunctional fusion protein</fullName>
    </recommendedName>
    <domain>
        <recommendedName>
            <fullName evidence="10">Delta-1-pyrroline-5-carboxylate dehydrogenase</fullName>
            <shortName evidence="10">P5C dehydrogenase</shortName>
        </recommendedName>
        <alternativeName>
            <fullName evidence="9">L-glutamate gamma-semialdehyde dehydrogenase</fullName>
        </alternativeName>
    </domain>
    <domain>
        <recommendedName>
            <fullName evidence="9">L-glutamate gamma-semialdehyde dehydrogenase</fullName>
            <ecNumber evidence="9">1.2.1.88</ecNumber>
        </recommendedName>
    </domain>
</protein>
<evidence type="ECO:0000256" key="8">
    <source>
        <dbReference type="RuleBase" id="RU003345"/>
    </source>
</evidence>
<evidence type="ECO:0000256" key="9">
    <source>
        <dbReference type="RuleBase" id="RU366016"/>
    </source>
</evidence>
<dbReference type="Pfam" id="PF00171">
    <property type="entry name" value="Aldedh"/>
    <property type="match status" value="1"/>
</dbReference>
<dbReference type="GO" id="GO:0005759">
    <property type="term" value="C:mitochondrial matrix"/>
    <property type="evidence" value="ECO:0007669"/>
    <property type="project" value="TreeGrafter"/>
</dbReference>
<dbReference type="Gene3D" id="3.40.309.10">
    <property type="entry name" value="Aldehyde Dehydrogenase, Chain A, domain 2"/>
    <property type="match status" value="1"/>
</dbReference>
<dbReference type="GO" id="GO:0010133">
    <property type="term" value="P:L-proline catabolic process to L-glutamate"/>
    <property type="evidence" value="ECO:0007669"/>
    <property type="project" value="UniProtKB-UniRule"/>
</dbReference>
<comment type="pathway">
    <text evidence="1 9">Amino-acid degradation; L-proline degradation into L-glutamate; L-glutamate from L-proline: step 2/2.</text>
</comment>
<accession>A0AAV5RJM0</accession>
<dbReference type="Gene3D" id="3.40.605.10">
    <property type="entry name" value="Aldehyde Dehydrogenase, Chain A, domain 1"/>
    <property type="match status" value="1"/>
</dbReference>
<evidence type="ECO:0000256" key="5">
    <source>
        <dbReference type="ARBA" id="ARBA00023062"/>
    </source>
</evidence>
<dbReference type="SUPFAM" id="SSF53720">
    <property type="entry name" value="ALDH-like"/>
    <property type="match status" value="1"/>
</dbReference>
<organism evidence="12 13">
    <name type="scientific">Starmerella bacillaris</name>
    <name type="common">Yeast</name>
    <name type="synonym">Candida zemplinina</name>
    <dbReference type="NCBI Taxonomy" id="1247836"/>
    <lineage>
        <taxon>Eukaryota</taxon>
        <taxon>Fungi</taxon>
        <taxon>Dikarya</taxon>
        <taxon>Ascomycota</taxon>
        <taxon>Saccharomycotina</taxon>
        <taxon>Dipodascomycetes</taxon>
        <taxon>Dipodascales</taxon>
        <taxon>Trichomonascaceae</taxon>
        <taxon>Starmerella</taxon>
    </lineage>
</organism>
<dbReference type="PROSITE" id="PS00687">
    <property type="entry name" value="ALDEHYDE_DEHYDR_GLU"/>
    <property type="match status" value="1"/>
</dbReference>
<dbReference type="InterPro" id="IPR016161">
    <property type="entry name" value="Ald_DH/histidinol_DH"/>
</dbReference>
<evidence type="ECO:0000256" key="6">
    <source>
        <dbReference type="ARBA" id="ARBA00048142"/>
    </source>
</evidence>
<evidence type="ECO:0000313" key="13">
    <source>
        <dbReference type="Proteomes" id="UP001362899"/>
    </source>
</evidence>
<dbReference type="EC" id="1.2.1.88" evidence="9"/>
<comment type="caution">
    <text evidence="12">The sequence shown here is derived from an EMBL/GenBank/DDBJ whole genome shotgun (WGS) entry which is preliminary data.</text>
</comment>
<name>A0AAV5RJM0_STABA</name>
<evidence type="ECO:0000256" key="10">
    <source>
        <dbReference type="RuleBase" id="RU366030"/>
    </source>
</evidence>
<evidence type="ECO:0000259" key="11">
    <source>
        <dbReference type="Pfam" id="PF00171"/>
    </source>
</evidence>
<dbReference type="PANTHER" id="PTHR42862:SF1">
    <property type="entry name" value="DELTA-1-PYRROLINE-5-CARBOXYLATE DEHYDROGENASE 2, ISOFORM A-RELATED"/>
    <property type="match status" value="1"/>
</dbReference>
<dbReference type="FunFam" id="3.40.605.10:FF:000006">
    <property type="entry name" value="1-pyrroline-5-carboxylate dehydrogenase"/>
    <property type="match status" value="1"/>
</dbReference>
<keyword evidence="3 8" id="KW-0560">Oxidoreductase</keyword>
<comment type="similarity">
    <text evidence="2 8">Belongs to the aldehyde dehydrogenase family.</text>
</comment>